<evidence type="ECO:0008006" key="3">
    <source>
        <dbReference type="Google" id="ProtNLM"/>
    </source>
</evidence>
<name>A0ABY1QVK4_9BURK</name>
<reference evidence="1 2" key="1">
    <citation type="submission" date="2017-05" db="EMBL/GenBank/DDBJ databases">
        <authorList>
            <person name="Varghese N."/>
            <person name="Submissions S."/>
        </authorList>
    </citation>
    <scope>NUCLEOTIDE SEQUENCE [LARGE SCALE GENOMIC DNA]</scope>
    <source>
        <strain evidence="1 2">DSM 26001</strain>
    </source>
</reference>
<evidence type="ECO:0000313" key="2">
    <source>
        <dbReference type="Proteomes" id="UP001158049"/>
    </source>
</evidence>
<organism evidence="1 2">
    <name type="scientific">Noviherbaspirillum suwonense</name>
    <dbReference type="NCBI Taxonomy" id="1224511"/>
    <lineage>
        <taxon>Bacteria</taxon>
        <taxon>Pseudomonadati</taxon>
        <taxon>Pseudomonadota</taxon>
        <taxon>Betaproteobacteria</taxon>
        <taxon>Burkholderiales</taxon>
        <taxon>Oxalobacteraceae</taxon>
        <taxon>Noviherbaspirillum</taxon>
    </lineage>
</organism>
<gene>
    <name evidence="1" type="ORF">SAMN06295970_13310</name>
</gene>
<comment type="caution">
    <text evidence="1">The sequence shown here is derived from an EMBL/GenBank/DDBJ whole genome shotgun (WGS) entry which is preliminary data.</text>
</comment>
<accession>A0ABY1QVK4</accession>
<sequence>MSEAAVPVLIRNPCPPGACECNLDSLLSDPSGDKRILALTREEEKRLLARLEAVSTLPELKRMLDRMRQLLGIELRIEPGPNEVRTTRGFQIQVAERPGLCRKTRQAIPAAIRRCLDNHPDVGYAILDEYGLFARHDGDAPPAGERR</sequence>
<dbReference type="RefSeq" id="WP_283445353.1">
    <property type="nucleotide sequence ID" value="NZ_FXUL01000033.1"/>
</dbReference>
<dbReference type="Proteomes" id="UP001158049">
    <property type="component" value="Unassembled WGS sequence"/>
</dbReference>
<proteinExistence type="predicted"/>
<keyword evidence="2" id="KW-1185">Reference proteome</keyword>
<protein>
    <recommendedName>
        <fullName evidence="3">Ribosomal protein S3AE</fullName>
    </recommendedName>
</protein>
<evidence type="ECO:0000313" key="1">
    <source>
        <dbReference type="EMBL" id="SMP79866.1"/>
    </source>
</evidence>
<dbReference type="EMBL" id="FXUL01000033">
    <property type="protein sequence ID" value="SMP79866.1"/>
    <property type="molecule type" value="Genomic_DNA"/>
</dbReference>